<organism evidence="1 2">
    <name type="scientific">Persea americana</name>
    <name type="common">Avocado</name>
    <dbReference type="NCBI Taxonomy" id="3435"/>
    <lineage>
        <taxon>Eukaryota</taxon>
        <taxon>Viridiplantae</taxon>
        <taxon>Streptophyta</taxon>
        <taxon>Embryophyta</taxon>
        <taxon>Tracheophyta</taxon>
        <taxon>Spermatophyta</taxon>
        <taxon>Magnoliopsida</taxon>
        <taxon>Magnoliidae</taxon>
        <taxon>Laurales</taxon>
        <taxon>Lauraceae</taxon>
        <taxon>Persea</taxon>
    </lineage>
</organism>
<gene>
    <name evidence="1" type="ORF">MRB53_031657</name>
</gene>
<comment type="caution">
    <text evidence="1">The sequence shown here is derived from an EMBL/GenBank/DDBJ whole genome shotgun (WGS) entry which is preliminary data.</text>
</comment>
<evidence type="ECO:0000313" key="2">
    <source>
        <dbReference type="Proteomes" id="UP001234297"/>
    </source>
</evidence>
<name>A0ACC2KQ84_PERAE</name>
<keyword evidence="2" id="KW-1185">Reference proteome</keyword>
<dbReference type="Proteomes" id="UP001234297">
    <property type="component" value="Chromosome 10"/>
</dbReference>
<dbReference type="EMBL" id="CM056818">
    <property type="protein sequence ID" value="KAJ8623128.1"/>
    <property type="molecule type" value="Genomic_DNA"/>
</dbReference>
<proteinExistence type="predicted"/>
<protein>
    <submittedName>
        <fullName evidence="1">Uncharacterized protein</fullName>
    </submittedName>
</protein>
<reference evidence="1 2" key="1">
    <citation type="journal article" date="2022" name="Hortic Res">
        <title>A haplotype resolved chromosomal level avocado genome allows analysis of novel avocado genes.</title>
        <authorList>
            <person name="Nath O."/>
            <person name="Fletcher S.J."/>
            <person name="Hayward A."/>
            <person name="Shaw L.M."/>
            <person name="Masouleh A.K."/>
            <person name="Furtado A."/>
            <person name="Henry R.J."/>
            <person name="Mitter N."/>
        </authorList>
    </citation>
    <scope>NUCLEOTIDE SEQUENCE [LARGE SCALE GENOMIC DNA]</scope>
    <source>
        <strain evidence="2">cv. Hass</strain>
    </source>
</reference>
<sequence>MAAYVKSIDRNHLLEAGLEGFYGETSPQKKQFNPGFQVGTDFISNNLINGIDFATLHSYPDQWLSSSNDQSQLAFLNNWLDTHIQDAQYIIRKPLLLAEFGKSWKDPGFSSYQRDTLFNTVYSKIYSSAKRGGPAAGGLFWQLLTEGMGSFRDGYEIVLSESPTTASMIAQQSHRLYQLQKIYARLRNIAKLKRARAIRRAQWWAKNRGRNIGN</sequence>
<evidence type="ECO:0000313" key="1">
    <source>
        <dbReference type="EMBL" id="KAJ8623128.1"/>
    </source>
</evidence>
<accession>A0ACC2KQ84</accession>